<evidence type="ECO:0000259" key="6">
    <source>
        <dbReference type="PROSITE" id="PS50937"/>
    </source>
</evidence>
<name>A0A942T237_9BACI</name>
<dbReference type="SUPFAM" id="SSF89082">
    <property type="entry name" value="Antibiotic binding domain of TipA-like multidrug resistance regulators"/>
    <property type="match status" value="1"/>
</dbReference>
<dbReference type="InterPro" id="IPR047057">
    <property type="entry name" value="MerR_fam"/>
</dbReference>
<keyword evidence="5" id="KW-0175">Coiled coil</keyword>
<dbReference type="PROSITE" id="PS50937">
    <property type="entry name" value="HTH_MERR_2"/>
    <property type="match status" value="1"/>
</dbReference>
<dbReference type="PANTHER" id="PTHR30204:SF69">
    <property type="entry name" value="MERR-FAMILY TRANSCRIPTIONAL REGULATOR"/>
    <property type="match status" value="1"/>
</dbReference>
<protein>
    <submittedName>
        <fullName evidence="7">MerR family transcriptional regulator</fullName>
    </submittedName>
</protein>
<evidence type="ECO:0000256" key="1">
    <source>
        <dbReference type="ARBA" id="ARBA00022491"/>
    </source>
</evidence>
<evidence type="ECO:0000256" key="2">
    <source>
        <dbReference type="ARBA" id="ARBA00023015"/>
    </source>
</evidence>
<evidence type="ECO:0000256" key="5">
    <source>
        <dbReference type="SAM" id="Coils"/>
    </source>
</evidence>
<dbReference type="InterPro" id="IPR012925">
    <property type="entry name" value="TipAS_dom"/>
</dbReference>
<dbReference type="Pfam" id="PF07739">
    <property type="entry name" value="TipAS"/>
    <property type="match status" value="1"/>
</dbReference>
<dbReference type="Gene3D" id="1.10.490.50">
    <property type="entry name" value="Antibiotic binding domain of TipA-like multidrug resistance regulators"/>
    <property type="match status" value="1"/>
</dbReference>
<organism evidence="7">
    <name type="scientific">Neobacillus citreus</name>
    <dbReference type="NCBI Taxonomy" id="2833578"/>
    <lineage>
        <taxon>Bacteria</taxon>
        <taxon>Bacillati</taxon>
        <taxon>Bacillota</taxon>
        <taxon>Bacilli</taxon>
        <taxon>Bacillales</taxon>
        <taxon>Bacillaceae</taxon>
        <taxon>Neobacillus</taxon>
    </lineage>
</organism>
<dbReference type="InterPro" id="IPR036244">
    <property type="entry name" value="TipA-like_antibiotic-bd"/>
</dbReference>
<dbReference type="GO" id="GO:0003677">
    <property type="term" value="F:DNA binding"/>
    <property type="evidence" value="ECO:0007669"/>
    <property type="project" value="UniProtKB-KW"/>
</dbReference>
<accession>A0A942T237</accession>
<proteinExistence type="predicted"/>
<dbReference type="SUPFAM" id="SSF46955">
    <property type="entry name" value="Putative DNA-binding domain"/>
    <property type="match status" value="1"/>
</dbReference>
<dbReference type="Gene3D" id="1.10.1660.10">
    <property type="match status" value="1"/>
</dbReference>
<evidence type="ECO:0000313" key="7">
    <source>
        <dbReference type="EMBL" id="MBS4183748.1"/>
    </source>
</evidence>
<sequence>MPDRHDHDIDPGRTVGQAAALLGVTVRTLHHWDDIGLAHPSGRSAAGYRLYSDRDLDRLQRIVVHRALGLDLEAIRAVLDEPGAGTVAALRSERARLEEQIDDLHALAAGLDRLIEAHERGPLLSAEEQHDVLGPGWDPQWSTTARERWGDTTQWAEYAERSAARTPDDWREVVRASTAFDHELAVAMDAGVEPGSSAAEALVDRHREVFSAYFPITREMQVILARTAASEPAFREHQDAVRPGLGAWFRGLVQASAAEHGIDPDTTEWR</sequence>
<feature type="domain" description="HTH merR-type" evidence="6">
    <location>
        <begin position="14"/>
        <end position="81"/>
    </location>
</feature>
<evidence type="ECO:0000256" key="4">
    <source>
        <dbReference type="ARBA" id="ARBA00023163"/>
    </source>
</evidence>
<dbReference type="InterPro" id="IPR000551">
    <property type="entry name" value="MerR-type_HTH_dom"/>
</dbReference>
<gene>
    <name evidence="7" type="ORF">KHB02_20355</name>
</gene>
<feature type="coiled-coil region" evidence="5">
    <location>
        <begin position="87"/>
        <end position="114"/>
    </location>
</feature>
<dbReference type="InterPro" id="IPR009061">
    <property type="entry name" value="DNA-bd_dom_put_sf"/>
</dbReference>
<dbReference type="CDD" id="cd01106">
    <property type="entry name" value="HTH_TipAL-Mta"/>
    <property type="match status" value="1"/>
</dbReference>
<reference evidence="7" key="1">
    <citation type="submission" date="2021-05" db="EMBL/GenBank/DDBJ databases">
        <title>Novel Bacillus species.</title>
        <authorList>
            <person name="Liu G."/>
        </authorList>
    </citation>
    <scope>NUCLEOTIDE SEQUENCE</scope>
    <source>
        <strain evidence="7">FJAT-50051</strain>
    </source>
</reference>
<dbReference type="GO" id="GO:0003700">
    <property type="term" value="F:DNA-binding transcription factor activity"/>
    <property type="evidence" value="ECO:0007669"/>
    <property type="project" value="InterPro"/>
</dbReference>
<keyword evidence="1" id="KW-0678">Repressor</keyword>
<dbReference type="Pfam" id="PF13411">
    <property type="entry name" value="MerR_1"/>
    <property type="match status" value="1"/>
</dbReference>
<comment type="caution">
    <text evidence="7">The sequence shown here is derived from an EMBL/GenBank/DDBJ whole genome shotgun (WGS) entry which is preliminary data.</text>
</comment>
<keyword evidence="2" id="KW-0805">Transcription regulation</keyword>
<dbReference type="PANTHER" id="PTHR30204">
    <property type="entry name" value="REDOX-CYCLING DRUG-SENSING TRANSCRIPTIONAL ACTIVATOR SOXR"/>
    <property type="match status" value="1"/>
</dbReference>
<dbReference type="EMBL" id="JAGYPE010000003">
    <property type="protein sequence ID" value="MBS4183748.1"/>
    <property type="molecule type" value="Genomic_DNA"/>
</dbReference>
<keyword evidence="3" id="KW-0238">DNA-binding</keyword>
<dbReference type="SMART" id="SM00422">
    <property type="entry name" value="HTH_MERR"/>
    <property type="match status" value="1"/>
</dbReference>
<dbReference type="AlphaFoldDB" id="A0A942T237"/>
<evidence type="ECO:0000256" key="3">
    <source>
        <dbReference type="ARBA" id="ARBA00023125"/>
    </source>
</evidence>
<keyword evidence="4" id="KW-0804">Transcription</keyword>